<reference evidence="1" key="1">
    <citation type="submission" date="2022-08" db="EMBL/GenBank/DDBJ databases">
        <authorList>
            <person name="Gutierrez-Valencia J."/>
        </authorList>
    </citation>
    <scope>NUCLEOTIDE SEQUENCE</scope>
</reference>
<accession>A0AAV0R0C2</accession>
<comment type="caution">
    <text evidence="1">The sequence shown here is derived from an EMBL/GenBank/DDBJ whole genome shotgun (WGS) entry which is preliminary data.</text>
</comment>
<gene>
    <name evidence="1" type="ORF">LITE_LOCUS45655</name>
</gene>
<organism evidence="1 2">
    <name type="scientific">Linum tenue</name>
    <dbReference type="NCBI Taxonomy" id="586396"/>
    <lineage>
        <taxon>Eukaryota</taxon>
        <taxon>Viridiplantae</taxon>
        <taxon>Streptophyta</taxon>
        <taxon>Embryophyta</taxon>
        <taxon>Tracheophyta</taxon>
        <taxon>Spermatophyta</taxon>
        <taxon>Magnoliopsida</taxon>
        <taxon>eudicotyledons</taxon>
        <taxon>Gunneridae</taxon>
        <taxon>Pentapetalae</taxon>
        <taxon>rosids</taxon>
        <taxon>fabids</taxon>
        <taxon>Malpighiales</taxon>
        <taxon>Linaceae</taxon>
        <taxon>Linum</taxon>
    </lineage>
</organism>
<protein>
    <submittedName>
        <fullName evidence="1">Uncharacterized protein</fullName>
    </submittedName>
</protein>
<dbReference type="Proteomes" id="UP001154282">
    <property type="component" value="Unassembled WGS sequence"/>
</dbReference>
<evidence type="ECO:0000313" key="2">
    <source>
        <dbReference type="Proteomes" id="UP001154282"/>
    </source>
</evidence>
<keyword evidence="2" id="KW-1185">Reference proteome</keyword>
<proteinExistence type="predicted"/>
<sequence length="71" mass="8159">MFHELSLFLITTLEPPKLSQSSRDLLKLDSSCQILIIASSKKHLRRGVPSWTSSLPAECWPHECGDNFWFE</sequence>
<dbReference type="EMBL" id="CAMGYJ010000010">
    <property type="protein sequence ID" value="CAI0550715.1"/>
    <property type="molecule type" value="Genomic_DNA"/>
</dbReference>
<dbReference type="AlphaFoldDB" id="A0AAV0R0C2"/>
<name>A0AAV0R0C2_9ROSI</name>
<evidence type="ECO:0000313" key="1">
    <source>
        <dbReference type="EMBL" id="CAI0550715.1"/>
    </source>
</evidence>